<dbReference type="AlphaFoldDB" id="A0A4Q8QEU1"/>
<keyword evidence="1" id="KW-0472">Membrane</keyword>
<evidence type="ECO:0000313" key="3">
    <source>
        <dbReference type="Proteomes" id="UP000291981"/>
    </source>
</evidence>
<protein>
    <submittedName>
        <fullName evidence="2">Uncharacterized protein</fullName>
    </submittedName>
</protein>
<feature type="transmembrane region" description="Helical" evidence="1">
    <location>
        <begin position="104"/>
        <end position="126"/>
    </location>
</feature>
<feature type="transmembrane region" description="Helical" evidence="1">
    <location>
        <begin position="47"/>
        <end position="69"/>
    </location>
</feature>
<keyword evidence="3" id="KW-1185">Reference proteome</keyword>
<keyword evidence="1" id="KW-0812">Transmembrane</keyword>
<name>A0A4Q8QEU1_9FLAO</name>
<evidence type="ECO:0000313" key="2">
    <source>
        <dbReference type="EMBL" id="TAI48971.1"/>
    </source>
</evidence>
<organism evidence="2 3">
    <name type="scientific">Flagellimonas allohymeniacidonis</name>
    <dbReference type="NCBI Taxonomy" id="2517819"/>
    <lineage>
        <taxon>Bacteria</taxon>
        <taxon>Pseudomonadati</taxon>
        <taxon>Bacteroidota</taxon>
        <taxon>Flavobacteriia</taxon>
        <taxon>Flavobacteriales</taxon>
        <taxon>Flavobacteriaceae</taxon>
        <taxon>Flagellimonas</taxon>
    </lineage>
</organism>
<accession>A0A4Q8QEU1</accession>
<sequence length="129" mass="14207">MKSRMRLFLIILATVLGGFSLVLYTTLSEEIILKGITYCTSSLSKLAYGSFTFFISAFLAGFLASLVVVRDNSWPHFLISAAIVGKMLFLLFFGYWAISFWSVTGLHISLIAGLWAGFFGAAKFPLAPM</sequence>
<feature type="transmembrane region" description="Helical" evidence="1">
    <location>
        <begin position="76"/>
        <end position="98"/>
    </location>
</feature>
<reference evidence="2 3" key="1">
    <citation type="submission" date="2019-02" db="EMBL/GenBank/DDBJ databases">
        <title>Draft genome sequence of Muricauda sp. 176CP4-71.</title>
        <authorList>
            <person name="Park J.-S."/>
        </authorList>
    </citation>
    <scope>NUCLEOTIDE SEQUENCE [LARGE SCALE GENOMIC DNA]</scope>
    <source>
        <strain evidence="2 3">176CP4-71</strain>
    </source>
</reference>
<evidence type="ECO:0000256" key="1">
    <source>
        <dbReference type="SAM" id="Phobius"/>
    </source>
</evidence>
<feature type="transmembrane region" description="Helical" evidence="1">
    <location>
        <begin position="7"/>
        <end position="27"/>
    </location>
</feature>
<dbReference type="Proteomes" id="UP000291981">
    <property type="component" value="Unassembled WGS sequence"/>
</dbReference>
<comment type="caution">
    <text evidence="2">The sequence shown here is derived from an EMBL/GenBank/DDBJ whole genome shotgun (WGS) entry which is preliminary data.</text>
</comment>
<proteinExistence type="predicted"/>
<dbReference type="RefSeq" id="WP_130609985.1">
    <property type="nucleotide sequence ID" value="NZ_SGIU01000001.1"/>
</dbReference>
<dbReference type="OrthoDB" id="1442717at2"/>
<keyword evidence="1" id="KW-1133">Transmembrane helix</keyword>
<dbReference type="EMBL" id="SGIU01000001">
    <property type="protein sequence ID" value="TAI48971.1"/>
    <property type="molecule type" value="Genomic_DNA"/>
</dbReference>
<gene>
    <name evidence="2" type="ORF">EW142_04015</name>
</gene>